<reference evidence="3" key="1">
    <citation type="journal article" date="2015" name="PLoS Genet.">
        <title>Genome Sequence and Transcriptome Analyses of Chrysochromulina tobin: Metabolic Tools for Enhanced Algal Fitness in the Prominent Order Prymnesiales (Haptophyceae).</title>
        <authorList>
            <person name="Hovde B.T."/>
            <person name="Deodato C.R."/>
            <person name="Hunsperger H.M."/>
            <person name="Ryken S.A."/>
            <person name="Yost W."/>
            <person name="Jha R.K."/>
            <person name="Patterson J."/>
            <person name="Monnat R.J. Jr."/>
            <person name="Barlow S.B."/>
            <person name="Starkenburg S.R."/>
            <person name="Cattolico R.A."/>
        </authorList>
    </citation>
    <scope>NUCLEOTIDE SEQUENCE</scope>
    <source>
        <strain evidence="3">CCMP291</strain>
    </source>
</reference>
<accession>A0A0M0JEB7</accession>
<feature type="compositionally biased region" description="Polar residues" evidence="1">
    <location>
        <begin position="1"/>
        <end position="11"/>
    </location>
</feature>
<feature type="compositionally biased region" description="Low complexity" evidence="1">
    <location>
        <begin position="93"/>
        <end position="106"/>
    </location>
</feature>
<dbReference type="EMBL" id="JWZX01003063">
    <property type="protein sequence ID" value="KOO24707.1"/>
    <property type="molecule type" value="Genomic_DNA"/>
</dbReference>
<evidence type="ECO:0000313" key="3">
    <source>
        <dbReference type="Proteomes" id="UP000037460"/>
    </source>
</evidence>
<keyword evidence="3" id="KW-1185">Reference proteome</keyword>
<feature type="region of interest" description="Disordered" evidence="1">
    <location>
        <begin position="1"/>
        <end position="30"/>
    </location>
</feature>
<evidence type="ECO:0000313" key="2">
    <source>
        <dbReference type="EMBL" id="KOO24707.1"/>
    </source>
</evidence>
<dbReference type="Proteomes" id="UP000037460">
    <property type="component" value="Unassembled WGS sequence"/>
</dbReference>
<feature type="region of interest" description="Disordered" evidence="1">
    <location>
        <begin position="256"/>
        <end position="281"/>
    </location>
</feature>
<feature type="compositionally biased region" description="Basic and acidic residues" evidence="1">
    <location>
        <begin position="14"/>
        <end position="27"/>
    </location>
</feature>
<proteinExistence type="predicted"/>
<feature type="compositionally biased region" description="Low complexity" evidence="1">
    <location>
        <begin position="268"/>
        <end position="281"/>
    </location>
</feature>
<gene>
    <name evidence="2" type="ORF">Ctob_005429</name>
</gene>
<feature type="region of interest" description="Disordered" evidence="1">
    <location>
        <begin position="73"/>
        <end position="116"/>
    </location>
</feature>
<protein>
    <submittedName>
        <fullName evidence="2">Uncharacterized protein</fullName>
    </submittedName>
</protein>
<organism evidence="2 3">
    <name type="scientific">Chrysochromulina tobinii</name>
    <dbReference type="NCBI Taxonomy" id="1460289"/>
    <lineage>
        <taxon>Eukaryota</taxon>
        <taxon>Haptista</taxon>
        <taxon>Haptophyta</taxon>
        <taxon>Prymnesiophyceae</taxon>
        <taxon>Prymnesiales</taxon>
        <taxon>Chrysochromulinaceae</taxon>
        <taxon>Chrysochromulina</taxon>
    </lineage>
</organism>
<dbReference type="AlphaFoldDB" id="A0A0M0JEB7"/>
<sequence length="281" mass="30282">MSPDTVLTNFARQPPEEQLKPAERRTPEPNLPAVIASLAIKYDLSDHEICKLAAELGGVRTHVDEAYKLLEINPPAPQTVQSPAAPKTPESRGPAPGAGSSPASSPQPDQKFADDDDPFEVVMEKRHVVVKAMRWLAEALTELSFVLPKPTRLPEALGAVDEALALVRATGDRATEQQMVIHHSDLNNALAEHKRSMEQQMLIRPTRQKLHIAEVAKVEAAIKAARGVLADAIKALGTAEEVQALRRMGIGRPAASDQRRVWAVPPEARGAGADHAATAPP</sequence>
<evidence type="ECO:0000256" key="1">
    <source>
        <dbReference type="SAM" id="MobiDB-lite"/>
    </source>
</evidence>
<name>A0A0M0JEB7_9EUKA</name>
<comment type="caution">
    <text evidence="2">The sequence shown here is derived from an EMBL/GenBank/DDBJ whole genome shotgun (WGS) entry which is preliminary data.</text>
</comment>